<organism evidence="4 5">
    <name type="scientific">Anaerococcus lactolyticus ATCC 51172</name>
    <dbReference type="NCBI Taxonomy" id="525254"/>
    <lineage>
        <taxon>Bacteria</taxon>
        <taxon>Bacillati</taxon>
        <taxon>Bacillota</taxon>
        <taxon>Tissierellia</taxon>
        <taxon>Tissierellales</taxon>
        <taxon>Peptoniphilaceae</taxon>
        <taxon>Anaerococcus</taxon>
    </lineage>
</organism>
<keyword evidence="3" id="KW-1133">Transmembrane helix</keyword>
<dbReference type="HOGENOM" id="CLU_034078_3_0_9"/>
<dbReference type="SUPFAM" id="SSF63817">
    <property type="entry name" value="Sortase"/>
    <property type="match status" value="1"/>
</dbReference>
<dbReference type="InterPro" id="IPR023365">
    <property type="entry name" value="Sortase_dom-sf"/>
</dbReference>
<dbReference type="Proteomes" id="UP000005984">
    <property type="component" value="Unassembled WGS sequence"/>
</dbReference>
<protein>
    <submittedName>
        <fullName evidence="4">Putative sortase, SrtB family</fullName>
    </submittedName>
</protein>
<keyword evidence="1" id="KW-0378">Hydrolase</keyword>
<accession>C2BHD9</accession>
<reference evidence="4 5" key="1">
    <citation type="submission" date="2008-10" db="EMBL/GenBank/DDBJ databases">
        <authorList>
            <person name="Qin X."/>
            <person name="Bachman B."/>
            <person name="Battles P."/>
            <person name="Bell A."/>
            <person name="Bess C."/>
            <person name="Bickham C."/>
            <person name="Chaboub L."/>
            <person name="Chen D."/>
            <person name="Coyle M."/>
            <person name="Deiros D.R."/>
            <person name="Dinh H."/>
            <person name="Forbes L."/>
            <person name="Fowler G."/>
            <person name="Francisco L."/>
            <person name="Fu Q."/>
            <person name="Gubbala S."/>
            <person name="Hale W."/>
            <person name="Han Y."/>
            <person name="Hemphill L."/>
            <person name="Highlander S.K."/>
            <person name="Hirani K."/>
            <person name="Hogues M."/>
            <person name="Jackson L."/>
            <person name="Jakkamsetti A."/>
            <person name="Javaid M."/>
            <person name="Jiang H."/>
            <person name="Korchina V."/>
            <person name="Kovar C."/>
            <person name="Lara F."/>
            <person name="Lee S."/>
            <person name="Mata R."/>
            <person name="Mathew T."/>
            <person name="Moen C."/>
            <person name="Morales K."/>
            <person name="Munidasa M."/>
            <person name="Nazareth L."/>
            <person name="Ngo R."/>
            <person name="Nguyen L."/>
            <person name="Okwuonu G."/>
            <person name="Ongeri F."/>
            <person name="Patil S."/>
            <person name="Petrosino J."/>
            <person name="Pham C."/>
            <person name="Pham P."/>
            <person name="Pu L.-L."/>
            <person name="Puazo M."/>
            <person name="Raj R."/>
            <person name="Reid J."/>
            <person name="Rouhana J."/>
            <person name="Saada N."/>
            <person name="Shang Y."/>
            <person name="Simmons D."/>
            <person name="Thornton R."/>
            <person name="Warren J."/>
            <person name="Weissenberger G."/>
            <person name="Zhang J."/>
            <person name="Zhang L."/>
            <person name="Zhou C."/>
            <person name="Zhu D."/>
            <person name="Muzny D."/>
            <person name="Worley K."/>
            <person name="Gibbs R."/>
        </authorList>
    </citation>
    <scope>NUCLEOTIDE SEQUENCE [LARGE SCALE GENOMIC DNA]</scope>
    <source>
        <strain evidence="4 5">ATCC 51172</strain>
    </source>
</reference>
<dbReference type="eggNOG" id="COG4509">
    <property type="taxonomic scope" value="Bacteria"/>
</dbReference>
<name>C2BHD9_9FIRM</name>
<dbReference type="AlphaFoldDB" id="C2BHD9"/>
<keyword evidence="3" id="KW-0812">Transmembrane</keyword>
<evidence type="ECO:0000313" key="5">
    <source>
        <dbReference type="Proteomes" id="UP000005984"/>
    </source>
</evidence>
<dbReference type="InterPro" id="IPR005754">
    <property type="entry name" value="Sortase"/>
</dbReference>
<dbReference type="Pfam" id="PF04203">
    <property type="entry name" value="Sortase"/>
    <property type="match status" value="1"/>
</dbReference>
<feature type="transmembrane region" description="Helical" evidence="3">
    <location>
        <begin position="15"/>
        <end position="32"/>
    </location>
</feature>
<dbReference type="MEROPS" id="C60.002"/>
<dbReference type="EMBL" id="ABYO01000247">
    <property type="protein sequence ID" value="EEI85782.1"/>
    <property type="molecule type" value="Genomic_DNA"/>
</dbReference>
<evidence type="ECO:0000256" key="2">
    <source>
        <dbReference type="PIRSR" id="PIRSR605754-1"/>
    </source>
</evidence>
<keyword evidence="3" id="KW-0472">Membrane</keyword>
<dbReference type="InterPro" id="IPR009835">
    <property type="entry name" value="SrtB"/>
</dbReference>
<evidence type="ECO:0000256" key="3">
    <source>
        <dbReference type="SAM" id="Phobius"/>
    </source>
</evidence>
<feature type="active site" description="Acyl-thioester intermediate" evidence="2">
    <location>
        <position position="264"/>
    </location>
</feature>
<feature type="active site" description="Proton donor/acceptor" evidence="2">
    <location>
        <position position="172"/>
    </location>
</feature>
<dbReference type="STRING" id="525254.HMPREF0072_1759"/>
<dbReference type="CDD" id="cd05826">
    <property type="entry name" value="Sortase_B"/>
    <property type="match status" value="1"/>
</dbReference>
<comment type="caution">
    <text evidence="4">The sequence shown here is derived from an EMBL/GenBank/DDBJ whole genome shotgun (WGS) entry which is preliminary data.</text>
</comment>
<gene>
    <name evidence="4" type="ORF">HMPREF0072_1759</name>
</gene>
<dbReference type="GO" id="GO:0016787">
    <property type="term" value="F:hydrolase activity"/>
    <property type="evidence" value="ECO:0007669"/>
    <property type="project" value="UniProtKB-KW"/>
</dbReference>
<dbReference type="Gene3D" id="2.40.260.10">
    <property type="entry name" value="Sortase"/>
    <property type="match status" value="1"/>
</dbReference>
<proteinExistence type="predicted"/>
<sequence length="308" mass="36764">MKSVEYKPGANMKKNYSYVLWISILIIFFCILKKNSEFNQAWVDSYMERMRLEEFLKSRISKDREEEIKKLTRKADEIRIQAFLDRKIKEKTQAESQAAAKHVKDLAKKYPQVKGRIIIKGTKIDFPVVQGKDNEFYLDHNFDNKYYINGAVFIDYVHKGDFSDQNTVIYGHNVRIGYIFHDLDKFRDKNFIKNHSEIIIDTPEKRRIFEVICAMDIKVDADYRFYEYDDDEFKDYLKLIKDNNILKNKPLPKKEDKLLTLSTCSDISDRYAIVAVETTGKFVRPKDFDHQKDLLLHDRRKTRDIFIY</sequence>
<evidence type="ECO:0000313" key="4">
    <source>
        <dbReference type="EMBL" id="EEI85782.1"/>
    </source>
</evidence>
<evidence type="ECO:0000256" key="1">
    <source>
        <dbReference type="ARBA" id="ARBA00022801"/>
    </source>
</evidence>
<keyword evidence="5" id="KW-1185">Reference proteome</keyword>